<proteinExistence type="predicted"/>
<accession>A0A9W4LCB6</accession>
<dbReference type="InterPro" id="IPR017039">
    <property type="entry name" value="Virul_fac_BrkB"/>
</dbReference>
<keyword evidence="4 6" id="KW-1133">Transmembrane helix</keyword>
<gene>
    <name evidence="7" type="ORF">SRABI133_04993</name>
</gene>
<dbReference type="PIRSF" id="PIRSF035875">
    <property type="entry name" value="RNase_BN"/>
    <property type="match status" value="1"/>
</dbReference>
<evidence type="ECO:0000256" key="4">
    <source>
        <dbReference type="ARBA" id="ARBA00022989"/>
    </source>
</evidence>
<dbReference type="AlphaFoldDB" id="A0A9W4LCB6"/>
<feature type="transmembrane region" description="Helical" evidence="6">
    <location>
        <begin position="83"/>
        <end position="103"/>
    </location>
</feature>
<evidence type="ECO:0000256" key="1">
    <source>
        <dbReference type="ARBA" id="ARBA00004651"/>
    </source>
</evidence>
<keyword evidence="2" id="KW-1003">Cell membrane</keyword>
<name>A0A9W4LCB6_9BACI</name>
<feature type="transmembrane region" description="Helical" evidence="6">
    <location>
        <begin position="204"/>
        <end position="224"/>
    </location>
</feature>
<feature type="transmembrane region" description="Helical" evidence="6">
    <location>
        <begin position="236"/>
        <end position="261"/>
    </location>
</feature>
<dbReference type="PANTHER" id="PTHR30213:SF0">
    <property type="entry name" value="UPF0761 MEMBRANE PROTEIN YIHY"/>
    <property type="match status" value="1"/>
</dbReference>
<feature type="transmembrane region" description="Helical" evidence="6">
    <location>
        <begin position="123"/>
        <end position="145"/>
    </location>
</feature>
<evidence type="ECO:0000256" key="3">
    <source>
        <dbReference type="ARBA" id="ARBA00022692"/>
    </source>
</evidence>
<feature type="transmembrane region" description="Helical" evidence="6">
    <location>
        <begin position="165"/>
        <end position="192"/>
    </location>
</feature>
<evidence type="ECO:0000313" key="7">
    <source>
        <dbReference type="EMBL" id="CAH0312428.1"/>
    </source>
</evidence>
<reference evidence="7" key="1">
    <citation type="submission" date="2021-11" db="EMBL/GenBank/DDBJ databases">
        <authorList>
            <person name="Bulgarelli D."/>
        </authorList>
    </citation>
    <scope>NUCLEOTIDE SEQUENCE</scope>
    <source>
        <strain evidence="7">Bi133</strain>
    </source>
</reference>
<keyword evidence="3 6" id="KW-0812">Transmembrane</keyword>
<evidence type="ECO:0008006" key="9">
    <source>
        <dbReference type="Google" id="ProtNLM"/>
    </source>
</evidence>
<dbReference type="NCBIfam" id="TIGR00765">
    <property type="entry name" value="yihY_not_rbn"/>
    <property type="match status" value="1"/>
</dbReference>
<dbReference type="GO" id="GO:0005886">
    <property type="term" value="C:plasma membrane"/>
    <property type="evidence" value="ECO:0007669"/>
    <property type="project" value="UniProtKB-SubCell"/>
</dbReference>
<evidence type="ECO:0000256" key="2">
    <source>
        <dbReference type="ARBA" id="ARBA00022475"/>
    </source>
</evidence>
<dbReference type="Proteomes" id="UP000789326">
    <property type="component" value="Unassembled WGS sequence"/>
</dbReference>
<keyword evidence="5 6" id="KW-0472">Membrane</keyword>
<organism evidence="7 8">
    <name type="scientific">Peribacillus simplex</name>
    <dbReference type="NCBI Taxonomy" id="1478"/>
    <lineage>
        <taxon>Bacteria</taxon>
        <taxon>Bacillati</taxon>
        <taxon>Bacillota</taxon>
        <taxon>Bacilli</taxon>
        <taxon>Bacillales</taxon>
        <taxon>Bacillaceae</taxon>
        <taxon>Peribacillus</taxon>
    </lineage>
</organism>
<comment type="caution">
    <text evidence="7">The sequence shown here is derived from an EMBL/GenBank/DDBJ whole genome shotgun (WGS) entry which is preliminary data.</text>
</comment>
<dbReference type="EMBL" id="CAKKMG010000143">
    <property type="protein sequence ID" value="CAH0312428.1"/>
    <property type="molecule type" value="Genomic_DNA"/>
</dbReference>
<dbReference type="Pfam" id="PF03631">
    <property type="entry name" value="Virul_fac_BrkB"/>
    <property type="match status" value="1"/>
</dbReference>
<sequence length="275" mass="31255">MKIVTRVFVRFFAERFFDEAALTAYYLLLSVFPFLLFILSLISFFPVDAQQILDFLRPFAPGDSFALIEDNVTNILATDKGQVLSLSLIAAFWISSMAVQALARTLNEANGMKSTLPYWKSLLRDLGVTLLFMTLVPLSLFLPFIESGLYWAVSLAGTVDDWQGWIYIWLVVRWGLGSVFLFLFFLLFFKILPNERLTLREVSPGALLSAIGWQVVSLLFADYVSDVNYTRLYGQLAGIIVLVLWFYLTAVVILMSGLLIAEVRNVQMLQAKRKR</sequence>
<evidence type="ECO:0000256" key="5">
    <source>
        <dbReference type="ARBA" id="ARBA00023136"/>
    </source>
</evidence>
<comment type="subcellular location">
    <subcellularLocation>
        <location evidence="1">Cell membrane</location>
        <topology evidence="1">Multi-pass membrane protein</topology>
    </subcellularLocation>
</comment>
<feature type="transmembrane region" description="Helical" evidence="6">
    <location>
        <begin position="21"/>
        <end position="45"/>
    </location>
</feature>
<evidence type="ECO:0000256" key="6">
    <source>
        <dbReference type="SAM" id="Phobius"/>
    </source>
</evidence>
<dbReference type="RefSeq" id="WP_230304121.1">
    <property type="nucleotide sequence ID" value="NZ_CAKKMG010000143.1"/>
</dbReference>
<dbReference type="PANTHER" id="PTHR30213">
    <property type="entry name" value="INNER MEMBRANE PROTEIN YHJD"/>
    <property type="match status" value="1"/>
</dbReference>
<protein>
    <recommendedName>
        <fullName evidence="9">YihY/virulence factor BrkB family protein</fullName>
    </recommendedName>
</protein>
<evidence type="ECO:0000313" key="8">
    <source>
        <dbReference type="Proteomes" id="UP000789326"/>
    </source>
</evidence>